<protein>
    <recommendedName>
        <fullName evidence="1">Resolvase/invertase-type recombinase catalytic domain-containing protein</fullName>
    </recommendedName>
</protein>
<dbReference type="InterPro" id="IPR050639">
    <property type="entry name" value="SSR_resolvase"/>
</dbReference>
<proteinExistence type="predicted"/>
<name>X1V4X5_9ZZZZ</name>
<dbReference type="CDD" id="cd00338">
    <property type="entry name" value="Ser_Recombinase"/>
    <property type="match status" value="1"/>
</dbReference>
<dbReference type="InterPro" id="IPR036162">
    <property type="entry name" value="Resolvase-like_N_sf"/>
</dbReference>
<dbReference type="InterPro" id="IPR006119">
    <property type="entry name" value="Resolv_N"/>
</dbReference>
<feature type="domain" description="Resolvase/invertase-type recombinase catalytic" evidence="1">
    <location>
        <begin position="3"/>
        <end position="150"/>
    </location>
</feature>
<gene>
    <name evidence="2" type="ORF">S12H4_45650</name>
</gene>
<dbReference type="AlphaFoldDB" id="X1V4X5"/>
<dbReference type="GO" id="GO:0000150">
    <property type="term" value="F:DNA strand exchange activity"/>
    <property type="evidence" value="ECO:0007669"/>
    <property type="project" value="InterPro"/>
</dbReference>
<evidence type="ECO:0000313" key="2">
    <source>
        <dbReference type="EMBL" id="GAJ10842.1"/>
    </source>
</evidence>
<dbReference type="SMART" id="SM00857">
    <property type="entry name" value="Resolvase"/>
    <property type="match status" value="1"/>
</dbReference>
<dbReference type="Pfam" id="PF00239">
    <property type="entry name" value="Resolvase"/>
    <property type="match status" value="1"/>
</dbReference>
<dbReference type="PROSITE" id="PS51736">
    <property type="entry name" value="RECOMBINASES_3"/>
    <property type="match status" value="1"/>
</dbReference>
<dbReference type="GO" id="GO:0003677">
    <property type="term" value="F:DNA binding"/>
    <property type="evidence" value="ECO:0007669"/>
    <property type="project" value="InterPro"/>
</dbReference>
<feature type="non-terminal residue" evidence="2">
    <location>
        <position position="157"/>
    </location>
</feature>
<dbReference type="Gene3D" id="3.40.50.1390">
    <property type="entry name" value="Resolvase, N-terminal catalytic domain"/>
    <property type="match status" value="1"/>
</dbReference>
<reference evidence="2" key="1">
    <citation type="journal article" date="2014" name="Front. Microbiol.">
        <title>High frequency of phylogenetically diverse reductive dehalogenase-homologous genes in deep subseafloor sedimentary metagenomes.</title>
        <authorList>
            <person name="Kawai M."/>
            <person name="Futagami T."/>
            <person name="Toyoda A."/>
            <person name="Takaki Y."/>
            <person name="Nishi S."/>
            <person name="Hori S."/>
            <person name="Arai W."/>
            <person name="Tsubouchi T."/>
            <person name="Morono Y."/>
            <person name="Uchiyama I."/>
            <person name="Ito T."/>
            <person name="Fujiyama A."/>
            <person name="Inagaki F."/>
            <person name="Takami H."/>
        </authorList>
    </citation>
    <scope>NUCLEOTIDE SEQUENCE</scope>
    <source>
        <strain evidence="2">Expedition CK06-06</strain>
    </source>
</reference>
<dbReference type="PANTHER" id="PTHR30461:SF23">
    <property type="entry name" value="DNA RECOMBINASE-RELATED"/>
    <property type="match status" value="1"/>
</dbReference>
<organism evidence="2">
    <name type="scientific">marine sediment metagenome</name>
    <dbReference type="NCBI Taxonomy" id="412755"/>
    <lineage>
        <taxon>unclassified sequences</taxon>
        <taxon>metagenomes</taxon>
        <taxon>ecological metagenomes</taxon>
    </lineage>
</organism>
<dbReference type="EMBL" id="BARW01028247">
    <property type="protein sequence ID" value="GAJ10842.1"/>
    <property type="molecule type" value="Genomic_DNA"/>
</dbReference>
<sequence length="157" mass="17566">MKTAAIYCRVSGEAQEREGTSLDSQREAELAKGKELGYDTPGTFVLSEVGSRLTLDRPKLNQIRQWVRDKQVNAVIVYALDRLSGDPVHTIILEDELDRSGVQLISVTEDIDSSDLGKLVSYIRGYAAKLEVEKISERTMRGIRERIKAGKMPSGRR</sequence>
<dbReference type="PANTHER" id="PTHR30461">
    <property type="entry name" value="DNA-INVERTASE FROM LAMBDOID PROPHAGE"/>
    <property type="match status" value="1"/>
</dbReference>
<accession>X1V4X5</accession>
<comment type="caution">
    <text evidence="2">The sequence shown here is derived from an EMBL/GenBank/DDBJ whole genome shotgun (WGS) entry which is preliminary data.</text>
</comment>
<dbReference type="SUPFAM" id="SSF53041">
    <property type="entry name" value="Resolvase-like"/>
    <property type="match status" value="1"/>
</dbReference>
<evidence type="ECO:0000259" key="1">
    <source>
        <dbReference type="PROSITE" id="PS51736"/>
    </source>
</evidence>